<evidence type="ECO:0000256" key="1">
    <source>
        <dbReference type="SAM" id="MobiDB-lite"/>
    </source>
</evidence>
<organism evidence="2 3">
    <name type="scientific">Heliophilum fasciatum</name>
    <dbReference type="NCBI Taxonomy" id="35700"/>
    <lineage>
        <taxon>Bacteria</taxon>
        <taxon>Bacillati</taxon>
        <taxon>Bacillota</taxon>
        <taxon>Clostridia</taxon>
        <taxon>Eubacteriales</taxon>
        <taxon>Heliobacteriaceae</taxon>
        <taxon>Heliophilum</taxon>
    </lineage>
</organism>
<feature type="region of interest" description="Disordered" evidence="1">
    <location>
        <begin position="1"/>
        <end position="75"/>
    </location>
</feature>
<keyword evidence="3" id="KW-1185">Reference proteome</keyword>
<feature type="compositionally biased region" description="Polar residues" evidence="1">
    <location>
        <begin position="26"/>
        <end position="40"/>
    </location>
</feature>
<comment type="caution">
    <text evidence="2">The sequence shown here is derived from an EMBL/GenBank/DDBJ whole genome shotgun (WGS) entry which is preliminary data.</text>
</comment>
<evidence type="ECO:0000313" key="3">
    <source>
        <dbReference type="Proteomes" id="UP000294813"/>
    </source>
</evidence>
<accession>A0A4R2RRT0</accession>
<name>A0A4R2RRT0_9FIRM</name>
<sequence length="75" mass="8313">MDKEKGANRQNTYKNLTYRPLGECQRSYQPVTGEFTTPPQGGSGMPPKPKEEKKKGKGARSGTLASNNKNDREVE</sequence>
<reference evidence="2 3" key="1">
    <citation type="submission" date="2019-03" db="EMBL/GenBank/DDBJ databases">
        <title>Genomic Encyclopedia of Type Strains, Phase IV (KMG-IV): sequencing the most valuable type-strain genomes for metagenomic binning, comparative biology and taxonomic classification.</title>
        <authorList>
            <person name="Goeker M."/>
        </authorList>
    </citation>
    <scope>NUCLEOTIDE SEQUENCE [LARGE SCALE GENOMIC DNA]</scope>
    <source>
        <strain evidence="2 3">DSM 11170</strain>
    </source>
</reference>
<gene>
    <name evidence="2" type="ORF">EDD73_1208</name>
</gene>
<protein>
    <submittedName>
        <fullName evidence="2">Uncharacterized protein</fullName>
    </submittedName>
</protein>
<dbReference type="EMBL" id="SLXT01000020">
    <property type="protein sequence ID" value="TCP62591.1"/>
    <property type="molecule type" value="Genomic_DNA"/>
</dbReference>
<dbReference type="RefSeq" id="WP_131919766.1">
    <property type="nucleotide sequence ID" value="NZ_JAOQNU010000019.1"/>
</dbReference>
<dbReference type="Proteomes" id="UP000294813">
    <property type="component" value="Unassembled WGS sequence"/>
</dbReference>
<dbReference type="AlphaFoldDB" id="A0A4R2RRT0"/>
<evidence type="ECO:0000313" key="2">
    <source>
        <dbReference type="EMBL" id="TCP62591.1"/>
    </source>
</evidence>
<proteinExistence type="predicted"/>